<organism evidence="2 3">
    <name type="scientific">Microthlaspi erraticum</name>
    <dbReference type="NCBI Taxonomy" id="1685480"/>
    <lineage>
        <taxon>Eukaryota</taxon>
        <taxon>Viridiplantae</taxon>
        <taxon>Streptophyta</taxon>
        <taxon>Embryophyta</taxon>
        <taxon>Tracheophyta</taxon>
        <taxon>Spermatophyta</taxon>
        <taxon>Magnoliopsida</taxon>
        <taxon>eudicotyledons</taxon>
        <taxon>Gunneridae</taxon>
        <taxon>Pentapetalae</taxon>
        <taxon>rosids</taxon>
        <taxon>malvids</taxon>
        <taxon>Brassicales</taxon>
        <taxon>Brassicaceae</taxon>
        <taxon>Coluteocarpeae</taxon>
        <taxon>Microthlaspi</taxon>
    </lineage>
</organism>
<dbReference type="PROSITE" id="PS50144">
    <property type="entry name" value="MATH"/>
    <property type="match status" value="1"/>
</dbReference>
<dbReference type="OrthoDB" id="192247at2759"/>
<dbReference type="EMBL" id="CACVBM020001496">
    <property type="protein sequence ID" value="CAA7052433.1"/>
    <property type="molecule type" value="Genomic_DNA"/>
</dbReference>
<protein>
    <recommendedName>
        <fullName evidence="1">MATH domain-containing protein</fullName>
    </recommendedName>
</protein>
<dbReference type="InterPro" id="IPR002083">
    <property type="entry name" value="MATH/TRAF_dom"/>
</dbReference>
<dbReference type="AlphaFoldDB" id="A0A6D2KX07"/>
<evidence type="ECO:0000259" key="1">
    <source>
        <dbReference type="PROSITE" id="PS50144"/>
    </source>
</evidence>
<comment type="caution">
    <text evidence="2">The sequence shown here is derived from an EMBL/GenBank/DDBJ whole genome shotgun (WGS) entry which is preliminary data.</text>
</comment>
<sequence length="234" mass="26443">MLKTEESCAGANSTMMNKFGDRLPSTYSMKIQSLSQLKSLFPCTDDTNPVHSLPENTNDVEGKQFNAVRPVWGSPQVLPLDTFNDPNNGYVFDGDECEFGVDVMVPLTNWEVTLSPFLRNPLILNYLGRVLKLYPKGYSTTYCQWLSLFLHLPDSGTMKAGEEIYGGVDFRILDPFGCNHFSKNLSQRWDKDSSAWGWNEFVSLDRLQKGYLDKEGSLKVEVEFVVVSTTKYSS</sequence>
<dbReference type="PANTHER" id="PTHR46162">
    <property type="entry name" value="TRAF-LIKE FAMILY PROTEIN"/>
    <property type="match status" value="1"/>
</dbReference>
<dbReference type="Gene3D" id="2.60.210.10">
    <property type="entry name" value="Apoptosis, Tumor Necrosis Factor Receptor Associated Protein 2, Chain A"/>
    <property type="match status" value="2"/>
</dbReference>
<keyword evidence="3" id="KW-1185">Reference proteome</keyword>
<evidence type="ECO:0000313" key="2">
    <source>
        <dbReference type="EMBL" id="CAA7052433.1"/>
    </source>
</evidence>
<dbReference type="PANTHER" id="PTHR46162:SF44">
    <property type="entry name" value="GENOME ASSEMBLY, CHROMOSOME: A01"/>
    <property type="match status" value="1"/>
</dbReference>
<dbReference type="CDD" id="cd00121">
    <property type="entry name" value="MATH"/>
    <property type="match status" value="1"/>
</dbReference>
<gene>
    <name evidence="2" type="ORF">MERR_LOCUS39668</name>
</gene>
<feature type="domain" description="MATH" evidence="1">
    <location>
        <begin position="73"/>
        <end position="224"/>
    </location>
</feature>
<name>A0A6D2KX07_9BRAS</name>
<accession>A0A6D2KX07</accession>
<evidence type="ECO:0000313" key="3">
    <source>
        <dbReference type="Proteomes" id="UP000467841"/>
    </source>
</evidence>
<proteinExistence type="predicted"/>
<dbReference type="SUPFAM" id="SSF49599">
    <property type="entry name" value="TRAF domain-like"/>
    <property type="match status" value="2"/>
</dbReference>
<dbReference type="InterPro" id="IPR008974">
    <property type="entry name" value="TRAF-like"/>
</dbReference>
<dbReference type="Proteomes" id="UP000467841">
    <property type="component" value="Unassembled WGS sequence"/>
</dbReference>
<dbReference type="Pfam" id="PF22486">
    <property type="entry name" value="MATH_2"/>
    <property type="match status" value="1"/>
</dbReference>
<reference evidence="2" key="1">
    <citation type="submission" date="2020-01" db="EMBL/GenBank/DDBJ databases">
        <authorList>
            <person name="Mishra B."/>
        </authorList>
    </citation>
    <scope>NUCLEOTIDE SEQUENCE [LARGE SCALE GENOMIC DNA]</scope>
</reference>